<feature type="compositionally biased region" description="Pro residues" evidence="2">
    <location>
        <begin position="483"/>
        <end position="495"/>
    </location>
</feature>
<feature type="region of interest" description="Disordered" evidence="2">
    <location>
        <begin position="1420"/>
        <end position="1467"/>
    </location>
</feature>
<feature type="domain" description="Outer membrane channel protein CpnT-like N-terminal" evidence="5">
    <location>
        <begin position="5"/>
        <end position="146"/>
    </location>
</feature>
<protein>
    <submittedName>
        <fullName evidence="6">Uncharacterized protein</fullName>
    </submittedName>
</protein>
<feature type="region of interest" description="Disordered" evidence="2">
    <location>
        <begin position="262"/>
        <end position="809"/>
    </location>
</feature>
<feature type="compositionally biased region" description="Pro residues" evidence="2">
    <location>
        <begin position="586"/>
        <end position="601"/>
    </location>
</feature>
<feature type="compositionally biased region" description="Low complexity" evidence="2">
    <location>
        <begin position="794"/>
        <end position="806"/>
    </location>
</feature>
<keyword evidence="7" id="KW-1185">Reference proteome</keyword>
<organism evidence="6 7">
    <name type="scientific">Streptoalloteichus hindustanus</name>
    <dbReference type="NCBI Taxonomy" id="2017"/>
    <lineage>
        <taxon>Bacteria</taxon>
        <taxon>Bacillati</taxon>
        <taxon>Actinomycetota</taxon>
        <taxon>Actinomycetes</taxon>
        <taxon>Pseudonocardiales</taxon>
        <taxon>Pseudonocardiaceae</taxon>
        <taxon>Streptoalloteichus</taxon>
    </lineage>
</organism>
<keyword evidence="3" id="KW-0472">Membrane</keyword>
<feature type="compositionally biased region" description="Gly residues" evidence="2">
    <location>
        <begin position="302"/>
        <end position="315"/>
    </location>
</feature>
<sequence length="1960" mass="209036">MSVRIPEELHGLVRIVCGDEWPKGDEDKLRILGTAWEQAAQELTELRGEVDSVTASVLGALQGTASAEFRKFTAAFQQQVPAVATTAKQLGELARKTALQVEYAKYMIIGTLVMLAAQIAWALANAAFTFGASTAAIPAMQAAARISVQVVVRNLVQAVLFGVVFQVGMDVAIQGIQMLKGDRTQWDANLTKSAGITGVVGGLVGFGLGSALGKFAPKFAGSLPGSIVQGAAHEWLTEQISKGVQGQWEDLNPFAATAGGVEGAVSGMGRRGRAGGRGPHGGTEINKIDPNTLSQMPPPANGFGGGDRGGGGGLPKGSADGLPTGAPDIPTRSAPNTPGLSDPPVVHHGGSPSPVPSPNTTPSRDPGSSLANTSPNNTVPNNTVPDPGPTPTPTTPRQSTMDGLSFVGGQRTSPPRQPRPRPVEPTAPPAPRPGGTRIPSSSQQPDLTRPRDGADPVPQRQPQRGPAQRSTSPVSPVDRPQQPSRPAPPRPPLPGEQPEHRPAPRIPPRSSSLPWQQPAPPPQPSQVQPSAQPPQIPPRTSSLSWQQPAPAPAPAPASLPSHQTSLPTPPQSAPAQPIPSAHQVPPAQPAPPAPPAPPLPPQHSGTTSQPIPQAPPPHQAAPPAPPLPPPHAGPVPQSAVQQHVAQQPTSPPPPPPPPPPPAPPQHFGQPGVPLPAPPPVPGHTPPIPSTTASSAPVEPNIPAPSTTPGSAPTTHTAQPQSPQQQSSPQHVPAPVTTSGPPTAPAPPPPPPPAHPSSPSAPPPPPPGRPPGPGAPPPPPIPGQGPPPPVPPGQPSSSPAPQSTSSQKFSEIRDADLKQGILDGLPPEFGNEKLTIAGVDVNLAQVRSGFDALFGKLGRDPGITSTNKVSSERVVQLDELTFAKHFAVQQAMDEALNQQNRGQADLTVDQLKEHGVDPKDVRRQILDENFLRDLTNPANLAVLDGVLDQVAQAKAGRGATPEKVNNERNELIQNCLTNPARTINGHVLLNTNHLDGLAVDPQRKADAIQHLLVHEFMHLHSVGSDRTFAHREGEGGVYNTNLIPDEAVTELLARGITNALAARLGTNPQYNQFENGSQRYQENIDNLNKEFDRKRGKWDPFRPNDVFDTMLREYFVGPVQGSPTTSGTRPAHPVENPADSTSRTTHPEPPVAQNRSEPDTRQPVVPRRPGDDETWRHSTAKSAPWSEPNRPLRPEQWDSMRDRAHVRTVHTEVADVLTSSGTTTGQGGRSNAGLNSVLGLVRYDLRRMEVEPGHWVQEYTLRVHLDRGDRASQSEVDTVRARVTEGVDSVLNKGYRLPSGDQFHAKVEFVADRSQAHTTVRITEGTSADQTNWGGNSSANVLAHEVAHYFGLPDEYRDSRGNQERIFNSDGKRLPDGHTRSNLVVPDNGLMGAEVHGSPALKPRHLWMIERTANSQVMVPDTRYDQSGPVPTSTRDTGPLDEGNTAPRTRPAFDDPTHWNRQDTAAGQPTQRITRLLEEHPVNTAELFNELHRARQSPNGAEGLRGPLADALSQAVSRGDLRPVDYERALVVLGFADVFFADPARAPHLGPTAVAPGNDPATLPPVRQLAEELGRRVRAREFDEAMTVLSGTGRDPRTIWAVRDAYRELLGTDLETDLRSLRPTHTDYAAHQLGWSSENPVPRAQAVQWYEALRGLTFNHHLFGQMAMPTEHPEDGCYLRAHLWALELNRLGAQPYKIFAARSDPALLVMSEYAAGARPGQPAPVFWNYHVAPVVRVEGANGPWWAVFDPAMGAGLLSADEWLGRMGLNHGNTWLLEGNLAQVQGELVINSVLFPELWTADPLNPRPTGTAVAVVTDAHAYGFPSTAQPQSLQQTDSLVRQQADTLAEYALEAGSRRADHRLTYAVSAVEACVDVMGPQDPAWLLPMIASVAQQEPVGAIGLLDRNPDLANRLRAVLPGHEARLRELFPSLLNVAGLDIAGGAQARPAPPLPEDHAGSGRR</sequence>
<feature type="compositionally biased region" description="Basic and acidic residues" evidence="2">
    <location>
        <begin position="1189"/>
        <end position="1198"/>
    </location>
</feature>
<dbReference type="EMBL" id="FQVN01000020">
    <property type="protein sequence ID" value="SHH05829.1"/>
    <property type="molecule type" value="Genomic_DNA"/>
</dbReference>
<gene>
    <name evidence="6" type="ORF">SAMN05444320_12016</name>
</gene>
<evidence type="ECO:0000256" key="3">
    <source>
        <dbReference type="SAM" id="Phobius"/>
    </source>
</evidence>
<feature type="compositionally biased region" description="Low complexity" evidence="2">
    <location>
        <begin position="456"/>
        <end position="469"/>
    </location>
</feature>
<feature type="compositionally biased region" description="Pro residues" evidence="2">
    <location>
        <begin position="423"/>
        <end position="432"/>
    </location>
</feature>
<name>A0A1M5PWI0_STRHI</name>
<keyword evidence="3" id="KW-1133">Transmembrane helix</keyword>
<dbReference type="PANTHER" id="PTHR34859:SF2">
    <property type="entry name" value="LYSM DOMAIN-CONTAINING PROTEIN"/>
    <property type="match status" value="1"/>
</dbReference>
<feature type="coiled-coil region" evidence="1">
    <location>
        <begin position="1069"/>
        <end position="1096"/>
    </location>
</feature>
<dbReference type="InterPro" id="IPR038332">
    <property type="entry name" value="PPE_sf"/>
</dbReference>
<evidence type="ECO:0000259" key="5">
    <source>
        <dbReference type="Pfam" id="PF25547"/>
    </source>
</evidence>
<feature type="compositionally biased region" description="Low complexity" evidence="2">
    <location>
        <begin position="372"/>
        <end position="385"/>
    </location>
</feature>
<dbReference type="Gene3D" id="1.20.1260.20">
    <property type="entry name" value="PPE superfamily"/>
    <property type="match status" value="1"/>
</dbReference>
<dbReference type="InterPro" id="IPR041325">
    <property type="entry name" value="Gln_deamidase_2"/>
</dbReference>
<dbReference type="PRINTS" id="PR01217">
    <property type="entry name" value="PRICHEXTENSN"/>
</dbReference>
<feature type="compositionally biased region" description="Polar residues" evidence="2">
    <location>
        <begin position="638"/>
        <end position="648"/>
    </location>
</feature>
<dbReference type="Gene3D" id="3.10.620.30">
    <property type="match status" value="1"/>
</dbReference>
<feature type="region of interest" description="Disordered" evidence="2">
    <location>
        <begin position="1212"/>
        <end position="1231"/>
    </location>
</feature>
<feature type="compositionally biased region" description="Pro residues" evidence="2">
    <location>
        <begin position="649"/>
        <end position="664"/>
    </location>
</feature>
<feature type="compositionally biased region" description="Low complexity" evidence="2">
    <location>
        <begin position="703"/>
        <end position="740"/>
    </location>
</feature>
<feature type="compositionally biased region" description="Pro residues" evidence="2">
    <location>
        <begin position="741"/>
        <end position="793"/>
    </location>
</feature>
<feature type="transmembrane region" description="Helical" evidence="3">
    <location>
        <begin position="103"/>
        <end position="124"/>
    </location>
</feature>
<feature type="compositionally biased region" description="Pro residues" evidence="2">
    <location>
        <begin position="672"/>
        <end position="688"/>
    </location>
</feature>
<feature type="region of interest" description="Disordered" evidence="2">
    <location>
        <begin position="1117"/>
        <end position="1198"/>
    </location>
</feature>
<proteinExistence type="predicted"/>
<keyword evidence="1" id="KW-0175">Coiled coil</keyword>
<dbReference type="SUPFAM" id="SSF55486">
    <property type="entry name" value="Metalloproteases ('zincins'), catalytic domain"/>
    <property type="match status" value="1"/>
</dbReference>
<dbReference type="Pfam" id="PF25547">
    <property type="entry name" value="WXG100_2"/>
    <property type="match status" value="1"/>
</dbReference>
<dbReference type="InterPro" id="IPR057746">
    <property type="entry name" value="CpnT-like_N"/>
</dbReference>
<evidence type="ECO:0000256" key="2">
    <source>
        <dbReference type="SAM" id="MobiDB-lite"/>
    </source>
</evidence>
<evidence type="ECO:0000313" key="7">
    <source>
        <dbReference type="Proteomes" id="UP000184501"/>
    </source>
</evidence>
<dbReference type="STRING" id="2017.SAMN05444320_12016"/>
<reference evidence="6 7" key="1">
    <citation type="submission" date="2016-11" db="EMBL/GenBank/DDBJ databases">
        <authorList>
            <person name="Jaros S."/>
            <person name="Januszkiewicz K."/>
            <person name="Wedrychowicz H."/>
        </authorList>
    </citation>
    <scope>NUCLEOTIDE SEQUENCE [LARGE SCALE GENOMIC DNA]</scope>
    <source>
        <strain evidence="6 7">DSM 44523</strain>
    </source>
</reference>
<keyword evidence="3" id="KW-0812">Transmembrane</keyword>
<feature type="domain" description="Protein glutaminase" evidence="4">
    <location>
        <begin position="1650"/>
        <end position="1765"/>
    </location>
</feature>
<dbReference type="RefSeq" id="WP_073490013.1">
    <property type="nucleotide sequence ID" value="NZ_FQVN01000020.1"/>
</dbReference>
<feature type="transmembrane region" description="Helical" evidence="3">
    <location>
        <begin position="155"/>
        <end position="173"/>
    </location>
</feature>
<evidence type="ECO:0000256" key="1">
    <source>
        <dbReference type="SAM" id="Coils"/>
    </source>
</evidence>
<evidence type="ECO:0000313" key="6">
    <source>
        <dbReference type="EMBL" id="SHH05829.1"/>
    </source>
</evidence>
<dbReference type="PANTHER" id="PTHR34859">
    <property type="entry name" value="UNNAMED PRODUCT"/>
    <property type="match status" value="1"/>
</dbReference>
<feature type="compositionally biased region" description="Basic and acidic residues" evidence="2">
    <location>
        <begin position="1450"/>
        <end position="1460"/>
    </location>
</feature>
<dbReference type="Proteomes" id="UP000184501">
    <property type="component" value="Unassembled WGS sequence"/>
</dbReference>
<evidence type="ECO:0000259" key="4">
    <source>
        <dbReference type="Pfam" id="PF18626"/>
    </source>
</evidence>
<feature type="compositionally biased region" description="Low complexity" evidence="2">
    <location>
        <begin position="343"/>
        <end position="352"/>
    </location>
</feature>
<accession>A0A1M5PWI0</accession>
<dbReference type="Pfam" id="PF18626">
    <property type="entry name" value="Gln_deamidase_2"/>
    <property type="match status" value="1"/>
</dbReference>
<feature type="compositionally biased region" description="Pro residues" evidence="2">
    <location>
        <begin position="612"/>
        <end position="633"/>
    </location>
</feature>
<dbReference type="OrthoDB" id="3877861at2"/>